<dbReference type="AlphaFoldDB" id="A0A061RK90"/>
<feature type="domain" description="NADP-dependent oxidoreductase" evidence="1">
    <location>
        <begin position="27"/>
        <end position="92"/>
    </location>
</feature>
<protein>
    <recommendedName>
        <fullName evidence="1">NADP-dependent oxidoreductase domain-containing protein</fullName>
    </recommendedName>
</protein>
<reference evidence="2" key="1">
    <citation type="submission" date="2014-05" db="EMBL/GenBank/DDBJ databases">
        <title>The transcriptome of the halophilic microalga Tetraselmis sp. GSL018 isolated from the Great Salt Lake, Utah.</title>
        <authorList>
            <person name="Jinkerson R.E."/>
            <person name="D'Adamo S."/>
            <person name="Posewitz M.C."/>
        </authorList>
    </citation>
    <scope>NUCLEOTIDE SEQUENCE</scope>
    <source>
        <strain evidence="2">GSL018</strain>
    </source>
</reference>
<dbReference type="EMBL" id="GBEZ01012526">
    <property type="protein sequence ID" value="JAC73367.1"/>
    <property type="molecule type" value="Transcribed_RNA"/>
</dbReference>
<dbReference type="InterPro" id="IPR036812">
    <property type="entry name" value="NAD(P)_OxRdtase_dom_sf"/>
</dbReference>
<organism evidence="2">
    <name type="scientific">Tetraselmis sp. GSL018</name>
    <dbReference type="NCBI Taxonomy" id="582737"/>
    <lineage>
        <taxon>Eukaryota</taxon>
        <taxon>Viridiplantae</taxon>
        <taxon>Chlorophyta</taxon>
        <taxon>core chlorophytes</taxon>
        <taxon>Chlorodendrophyceae</taxon>
        <taxon>Chlorodendrales</taxon>
        <taxon>Chlorodendraceae</taxon>
        <taxon>Tetraselmis</taxon>
    </lineage>
</organism>
<feature type="non-terminal residue" evidence="2">
    <location>
        <position position="110"/>
    </location>
</feature>
<dbReference type="Gene3D" id="3.20.20.100">
    <property type="entry name" value="NADP-dependent oxidoreductase domain"/>
    <property type="match status" value="1"/>
</dbReference>
<proteinExistence type="predicted"/>
<dbReference type="Pfam" id="PF00248">
    <property type="entry name" value="Aldo_ket_red"/>
    <property type="match status" value="1"/>
</dbReference>
<evidence type="ECO:0000259" key="1">
    <source>
        <dbReference type="Pfam" id="PF00248"/>
    </source>
</evidence>
<dbReference type="InterPro" id="IPR023210">
    <property type="entry name" value="NADP_OxRdtase_dom"/>
</dbReference>
<gene>
    <name evidence="2" type="ORF">TSPGSL018_29039</name>
</gene>
<dbReference type="SUPFAM" id="SSF51430">
    <property type="entry name" value="NAD(P)-linked oxidoreductase"/>
    <property type="match status" value="1"/>
</dbReference>
<accession>A0A061RK90</accession>
<name>A0A061RK90_9CHLO</name>
<evidence type="ECO:0000313" key="2">
    <source>
        <dbReference type="EMBL" id="JAC73367.1"/>
    </source>
</evidence>
<sequence>MGAEEEITPCAVSSVQLGRSCVTLKKPLGIGTMQWGTTWLDSKLNRGGNLSEAQCRQIFSTLVSQLGISFFDTAEGYGGGTSEEMLAAVATSLEKEQPGTEGARVVFGTK</sequence>